<dbReference type="EMBL" id="OR813779">
    <property type="protein sequence ID" value="WRQ13056.1"/>
    <property type="molecule type" value="Genomic_DNA"/>
</dbReference>
<dbReference type="PANTHER" id="PTHR46609">
    <property type="entry name" value="EXONUCLEASE, PHAGE-TYPE/RECB, C-TERMINAL DOMAIN-CONTAINING PROTEIN"/>
    <property type="match status" value="1"/>
</dbReference>
<dbReference type="InterPro" id="IPR051703">
    <property type="entry name" value="NF-kappa-B_Signaling_Reg"/>
</dbReference>
<dbReference type="SUPFAM" id="SSF52980">
    <property type="entry name" value="Restriction endonuclease-like"/>
    <property type="match status" value="1"/>
</dbReference>
<evidence type="ECO:0000313" key="2">
    <source>
        <dbReference type="EMBL" id="WRQ13056.1"/>
    </source>
</evidence>
<dbReference type="Pfam" id="PF09588">
    <property type="entry name" value="YqaJ"/>
    <property type="match status" value="1"/>
</dbReference>
<proteinExistence type="predicted"/>
<sequence>MIKTLQQHLDDLAQLDHVFGFNPAEVMQGTDEWKMMRLGVVTASMAECLVSKKPRSKGKEYGVDFLPAKAGDSKRDTFMKKLVAQVCTRQIPPEVTAKALAWGKDNEPFARDAYSAATFNVIDELPFIYKDSSMRFGISPDGLVGDDGGLELKCPHDSSVFVAFMCEDEIKNEYLHQCQFSMWVTGREYWDFANFDPRMKGGAKKLHYVRQERDPKAMELFDISSELFIADMNKMLKKAGVSFGDQWKPVD</sequence>
<reference evidence="2" key="1">
    <citation type="submission" date="2023-11" db="EMBL/GenBank/DDBJ databases">
        <title>Complete genome sequence of Vibrio virus vB_VpM-pA2SJ1.</title>
        <authorList>
            <person name="Lim S.J."/>
            <person name="Park S.Y."/>
            <person name="Kim J.H."/>
        </authorList>
    </citation>
    <scope>NUCLEOTIDE SEQUENCE</scope>
</reference>
<evidence type="ECO:0000313" key="3">
    <source>
        <dbReference type="Proteomes" id="UP001432163"/>
    </source>
</evidence>
<dbReference type="Gene3D" id="3.90.320.10">
    <property type="match status" value="1"/>
</dbReference>
<dbReference type="Proteomes" id="UP001432163">
    <property type="component" value="Segment"/>
</dbReference>
<name>A0AAX4J551_9CAUD</name>
<organism evidence="2 3">
    <name type="scientific">Vibrio phage vB_VpM-pA2SJ1</name>
    <dbReference type="NCBI Taxonomy" id="3095964"/>
    <lineage>
        <taxon>Viruses</taxon>
        <taxon>Duplodnaviria</taxon>
        <taxon>Heunggongvirae</taxon>
        <taxon>Uroviricota</taxon>
        <taxon>Caudoviricetes</taxon>
    </lineage>
</organism>
<accession>A0AAX4J551</accession>
<feature type="domain" description="YqaJ viral recombinase" evidence="1">
    <location>
        <begin position="32"/>
        <end position="188"/>
    </location>
</feature>
<dbReference type="InterPro" id="IPR011335">
    <property type="entry name" value="Restrct_endonuc-II-like"/>
</dbReference>
<dbReference type="InterPro" id="IPR011604">
    <property type="entry name" value="PDDEXK-like_dom_sf"/>
</dbReference>
<dbReference type="InterPro" id="IPR019080">
    <property type="entry name" value="YqaJ_viral_recombinase"/>
</dbReference>
<dbReference type="PANTHER" id="PTHR46609:SF8">
    <property type="entry name" value="YQAJ VIRAL RECOMBINASE DOMAIN-CONTAINING PROTEIN"/>
    <property type="match status" value="1"/>
</dbReference>
<protein>
    <submittedName>
        <fullName evidence="2">Recombinase</fullName>
    </submittedName>
</protein>
<dbReference type="CDD" id="cd22343">
    <property type="entry name" value="PDDEXK_lambda_exonuclease-like"/>
    <property type="match status" value="1"/>
</dbReference>
<evidence type="ECO:0000259" key="1">
    <source>
        <dbReference type="Pfam" id="PF09588"/>
    </source>
</evidence>